<evidence type="ECO:0000313" key="4">
    <source>
        <dbReference type="Proteomes" id="UP000602647"/>
    </source>
</evidence>
<dbReference type="CDD" id="cd00118">
    <property type="entry name" value="LysM"/>
    <property type="match status" value="1"/>
</dbReference>
<keyword evidence="1" id="KW-1133">Transmembrane helix</keyword>
<dbReference type="Pfam" id="PF01476">
    <property type="entry name" value="LysM"/>
    <property type="match status" value="1"/>
</dbReference>
<dbReference type="SUPFAM" id="SSF54106">
    <property type="entry name" value="LysM domain"/>
    <property type="match status" value="1"/>
</dbReference>
<dbReference type="InterPro" id="IPR036779">
    <property type="entry name" value="LysM_dom_sf"/>
</dbReference>
<reference evidence="3" key="1">
    <citation type="submission" date="2020-08" db="EMBL/GenBank/DDBJ databases">
        <title>Genome public.</title>
        <authorList>
            <person name="Liu C."/>
            <person name="Sun Q."/>
        </authorList>
    </citation>
    <scope>NUCLEOTIDE SEQUENCE</scope>
    <source>
        <strain evidence="3">BX12</strain>
    </source>
</reference>
<keyword evidence="1" id="KW-0812">Transmembrane</keyword>
<evidence type="ECO:0000259" key="2">
    <source>
        <dbReference type="PROSITE" id="PS51782"/>
    </source>
</evidence>
<dbReference type="InterPro" id="IPR018392">
    <property type="entry name" value="LysM"/>
</dbReference>
<feature type="transmembrane region" description="Helical" evidence="1">
    <location>
        <begin position="21"/>
        <end position="43"/>
    </location>
</feature>
<feature type="domain" description="LysM" evidence="2">
    <location>
        <begin position="55"/>
        <end position="105"/>
    </location>
</feature>
<comment type="caution">
    <text evidence="3">The sequence shown here is derived from an EMBL/GenBank/DDBJ whole genome shotgun (WGS) entry which is preliminary data.</text>
</comment>
<dbReference type="EMBL" id="JACRYT010000003">
    <property type="protein sequence ID" value="MBC6679181.1"/>
    <property type="molecule type" value="Genomic_DNA"/>
</dbReference>
<dbReference type="Proteomes" id="UP000602647">
    <property type="component" value="Unassembled WGS sequence"/>
</dbReference>
<dbReference type="PROSITE" id="PS51782">
    <property type="entry name" value="LYSM"/>
    <property type="match status" value="1"/>
</dbReference>
<dbReference type="RefSeq" id="WP_187302284.1">
    <property type="nucleotide sequence ID" value="NZ_CBCTON010000008.1"/>
</dbReference>
<dbReference type="AlphaFoldDB" id="A0A923SQ33"/>
<proteinExistence type="predicted"/>
<evidence type="ECO:0000256" key="1">
    <source>
        <dbReference type="SAM" id="Phobius"/>
    </source>
</evidence>
<gene>
    <name evidence="3" type="ORF">H9L42_04995</name>
</gene>
<organism evidence="3 4">
    <name type="scientific">Zhenpiania hominis</name>
    <dbReference type="NCBI Taxonomy" id="2763644"/>
    <lineage>
        <taxon>Bacteria</taxon>
        <taxon>Bacillati</taxon>
        <taxon>Bacillota</taxon>
        <taxon>Clostridia</taxon>
        <taxon>Peptostreptococcales</taxon>
        <taxon>Anaerovoracaceae</taxon>
        <taxon>Zhenpiania</taxon>
    </lineage>
</organism>
<dbReference type="Gene3D" id="3.10.350.10">
    <property type="entry name" value="LysM domain"/>
    <property type="match status" value="1"/>
</dbReference>
<name>A0A923SQ33_9FIRM</name>
<evidence type="ECO:0000313" key="3">
    <source>
        <dbReference type="EMBL" id="MBC6679181.1"/>
    </source>
</evidence>
<protein>
    <submittedName>
        <fullName evidence="3">LysM peptidoglycan-binding domain-containing protein</fullName>
    </submittedName>
</protein>
<sequence>MMATTHTCKTRKRYYVKSRSRFTIFIVLSLLILVGVFTTVFGFNNAEGSTKQQYVQVEVLPGDTLWQIADEYMPADMDPRESVYVICEHNHISASELQAGQVLKIPVNNL</sequence>
<keyword evidence="1" id="KW-0472">Membrane</keyword>
<keyword evidence="4" id="KW-1185">Reference proteome</keyword>
<accession>A0A923SQ33</accession>